<proteinExistence type="inferred from homology"/>
<comment type="caution">
    <text evidence="8">The sequence shown here is derived from an EMBL/GenBank/DDBJ whole genome shotgun (WGS) entry which is preliminary data.</text>
</comment>
<feature type="domain" description="D-isomer specific 2-hydroxyacid dehydrogenase catalytic" evidence="6">
    <location>
        <begin position="36"/>
        <end position="314"/>
    </location>
</feature>
<organism evidence="8 9">
    <name type="scientific">Pseudonocardia nematodicida</name>
    <dbReference type="NCBI Taxonomy" id="1206997"/>
    <lineage>
        <taxon>Bacteria</taxon>
        <taxon>Bacillati</taxon>
        <taxon>Actinomycetota</taxon>
        <taxon>Actinomycetes</taxon>
        <taxon>Pseudonocardiales</taxon>
        <taxon>Pseudonocardiaceae</taxon>
        <taxon>Pseudonocardia</taxon>
    </lineage>
</organism>
<keyword evidence="2 4" id="KW-0560">Oxidoreductase</keyword>
<protein>
    <submittedName>
        <fullName evidence="8">D-2-hydroxyacid dehydrogenase</fullName>
    </submittedName>
</protein>
<dbReference type="SUPFAM" id="SSF52283">
    <property type="entry name" value="Formate/glycerate dehydrogenase catalytic domain-like"/>
    <property type="match status" value="1"/>
</dbReference>
<reference evidence="8 9" key="1">
    <citation type="submission" date="2024-03" db="EMBL/GenBank/DDBJ databases">
        <title>Draft genome sequence of Pseudonocardia nematodicida JCM 31783.</title>
        <authorList>
            <person name="Butdee W."/>
            <person name="Duangmal K."/>
        </authorList>
    </citation>
    <scope>NUCLEOTIDE SEQUENCE [LARGE SCALE GENOMIC DNA]</scope>
    <source>
        <strain evidence="8 9">JCM 31783</strain>
    </source>
</reference>
<dbReference type="Pfam" id="PF00389">
    <property type="entry name" value="2-Hacid_dh"/>
    <property type="match status" value="1"/>
</dbReference>
<evidence type="ECO:0000256" key="2">
    <source>
        <dbReference type="ARBA" id="ARBA00023002"/>
    </source>
</evidence>
<sequence length="329" mass="34797">MPVSAGQDSSTVTVLHGGDAPPGLSERVGGSRLRLAVSPEELADALPGSDVLLTWDFTSDAVRRVWSPELTTDLRWVHTASAGVDKVAFPELLASRVVLTNSRGVFDRPMAEFVLGAVLAFAKDTAGSLALQRDATWRHRETETVAGKIATVVGSGPIGHAIAHLLGAVGMTVRLVGRRATDGVHAFDELPGLLPDTDFLVLAAPLTDATRGMLHTGTIALLPERARVINVGRGPLVVQDDLVGALAAGRLAGAALDVFEVEPLPADSPLWTMENVLVSPHMSGDVVGWKDMLVELFADNLVRFREGAELRNVVDKERGYVSSTSGGIQ</sequence>
<accession>A0ABV1KB94</accession>
<feature type="domain" description="D-isomer specific 2-hydroxyacid dehydrogenase NAD-binding" evidence="7">
    <location>
        <begin position="116"/>
        <end position="283"/>
    </location>
</feature>
<evidence type="ECO:0000313" key="9">
    <source>
        <dbReference type="Proteomes" id="UP001494902"/>
    </source>
</evidence>
<evidence type="ECO:0000256" key="3">
    <source>
        <dbReference type="ARBA" id="ARBA00023027"/>
    </source>
</evidence>
<evidence type="ECO:0000259" key="6">
    <source>
        <dbReference type="Pfam" id="PF00389"/>
    </source>
</evidence>
<evidence type="ECO:0000256" key="5">
    <source>
        <dbReference type="SAM" id="MobiDB-lite"/>
    </source>
</evidence>
<dbReference type="InterPro" id="IPR036291">
    <property type="entry name" value="NAD(P)-bd_dom_sf"/>
</dbReference>
<keyword evidence="3" id="KW-0520">NAD</keyword>
<evidence type="ECO:0000313" key="8">
    <source>
        <dbReference type="EMBL" id="MEQ3551544.1"/>
    </source>
</evidence>
<feature type="compositionally biased region" description="Polar residues" evidence="5">
    <location>
        <begin position="1"/>
        <end position="13"/>
    </location>
</feature>
<dbReference type="PANTHER" id="PTHR43333">
    <property type="entry name" value="2-HACID_DH_C DOMAIN-CONTAINING PROTEIN"/>
    <property type="match status" value="1"/>
</dbReference>
<dbReference type="RefSeq" id="WP_349298621.1">
    <property type="nucleotide sequence ID" value="NZ_JBEDNQ010000005.1"/>
</dbReference>
<dbReference type="InterPro" id="IPR006139">
    <property type="entry name" value="D-isomer_2_OHA_DH_cat_dom"/>
</dbReference>
<dbReference type="Proteomes" id="UP001494902">
    <property type="component" value="Unassembled WGS sequence"/>
</dbReference>
<name>A0ABV1KB94_9PSEU</name>
<dbReference type="Pfam" id="PF02826">
    <property type="entry name" value="2-Hacid_dh_C"/>
    <property type="match status" value="1"/>
</dbReference>
<dbReference type="CDD" id="cd05300">
    <property type="entry name" value="2-Hacid_dh_1"/>
    <property type="match status" value="1"/>
</dbReference>
<evidence type="ECO:0000259" key="7">
    <source>
        <dbReference type="Pfam" id="PF02826"/>
    </source>
</evidence>
<evidence type="ECO:0000256" key="1">
    <source>
        <dbReference type="ARBA" id="ARBA00005854"/>
    </source>
</evidence>
<dbReference type="SUPFAM" id="SSF51735">
    <property type="entry name" value="NAD(P)-binding Rossmann-fold domains"/>
    <property type="match status" value="1"/>
</dbReference>
<dbReference type="InterPro" id="IPR006140">
    <property type="entry name" value="D-isomer_DH_NAD-bd"/>
</dbReference>
<dbReference type="EMBL" id="JBEDNQ010000005">
    <property type="protein sequence ID" value="MEQ3551544.1"/>
    <property type="molecule type" value="Genomic_DNA"/>
</dbReference>
<dbReference type="Gene3D" id="3.40.50.720">
    <property type="entry name" value="NAD(P)-binding Rossmann-like Domain"/>
    <property type="match status" value="2"/>
</dbReference>
<dbReference type="PANTHER" id="PTHR43333:SF1">
    <property type="entry name" value="D-ISOMER SPECIFIC 2-HYDROXYACID DEHYDROGENASE NAD-BINDING DOMAIN-CONTAINING PROTEIN"/>
    <property type="match status" value="1"/>
</dbReference>
<keyword evidence="9" id="KW-1185">Reference proteome</keyword>
<evidence type="ECO:0000256" key="4">
    <source>
        <dbReference type="RuleBase" id="RU003719"/>
    </source>
</evidence>
<comment type="similarity">
    <text evidence="1 4">Belongs to the D-isomer specific 2-hydroxyacid dehydrogenase family.</text>
</comment>
<feature type="region of interest" description="Disordered" evidence="5">
    <location>
        <begin position="1"/>
        <end position="24"/>
    </location>
</feature>
<gene>
    <name evidence="8" type="ORF">WIS52_13805</name>
</gene>